<name>A0AAU7ZY79_9FLAO</name>
<reference evidence="1" key="1">
    <citation type="submission" date="2024-06" db="EMBL/GenBank/DDBJ databases">
        <title>Diversity, functionality, and evolutionary history of bacterial symbionts in false click beetles (Coleoptera, Throscidae).</title>
        <authorList>
            <person name="Wierz J.C."/>
            <person name="Malm H."/>
            <person name="Kaltenpoth M."/>
            <person name="Engl T."/>
        </authorList>
    </citation>
    <scope>NUCLEOTIDE SEQUENCE</scope>
    <source>
        <strain evidence="1">Ttur</strain>
    </source>
</reference>
<organism evidence="1">
    <name type="scientific">Candidatus Shikimatogenerans sp. Ttur</name>
    <dbReference type="NCBI Taxonomy" id="3158569"/>
    <lineage>
        <taxon>Bacteria</taxon>
        <taxon>Pseudomonadati</taxon>
        <taxon>Bacteroidota</taxon>
        <taxon>Flavobacteriia</taxon>
        <taxon>Flavobacteriales</taxon>
        <taxon>Candidatus Shikimatogenerans</taxon>
    </lineage>
</organism>
<gene>
    <name evidence="1" type="ORF">ABUS76_00135</name>
</gene>
<dbReference type="AlphaFoldDB" id="A0AAU7ZY79"/>
<proteinExistence type="predicted"/>
<accession>A0AAU7ZY79</accession>
<evidence type="ECO:0000313" key="1">
    <source>
        <dbReference type="EMBL" id="XCC45328.1"/>
    </source>
</evidence>
<protein>
    <submittedName>
        <fullName evidence="1">Uncharacterized protein</fullName>
    </submittedName>
</protein>
<dbReference type="EMBL" id="CP158689">
    <property type="protein sequence ID" value="XCC45328.1"/>
    <property type="molecule type" value="Genomic_DNA"/>
</dbReference>
<sequence length="74" mass="8757">MKILSNSNTLITKNLILIISIIYNNQKLKNILKSKLNFLKNIKIKKYNKEINNLLKIIKYIKKICIINLKNPFI</sequence>